<name>A0A6A6X6R0_9PLEO</name>
<protein>
    <submittedName>
        <fullName evidence="1">Uncharacterized protein</fullName>
    </submittedName>
</protein>
<organism evidence="1 2">
    <name type="scientific">Melanomma pulvis-pyrius CBS 109.77</name>
    <dbReference type="NCBI Taxonomy" id="1314802"/>
    <lineage>
        <taxon>Eukaryota</taxon>
        <taxon>Fungi</taxon>
        <taxon>Dikarya</taxon>
        <taxon>Ascomycota</taxon>
        <taxon>Pezizomycotina</taxon>
        <taxon>Dothideomycetes</taxon>
        <taxon>Pleosporomycetidae</taxon>
        <taxon>Pleosporales</taxon>
        <taxon>Melanommataceae</taxon>
        <taxon>Melanomma</taxon>
    </lineage>
</organism>
<reference evidence="1" key="1">
    <citation type="journal article" date="2020" name="Stud. Mycol.">
        <title>101 Dothideomycetes genomes: a test case for predicting lifestyles and emergence of pathogens.</title>
        <authorList>
            <person name="Haridas S."/>
            <person name="Albert R."/>
            <person name="Binder M."/>
            <person name="Bloem J."/>
            <person name="Labutti K."/>
            <person name="Salamov A."/>
            <person name="Andreopoulos B."/>
            <person name="Baker S."/>
            <person name="Barry K."/>
            <person name="Bills G."/>
            <person name="Bluhm B."/>
            <person name="Cannon C."/>
            <person name="Castanera R."/>
            <person name="Culley D."/>
            <person name="Daum C."/>
            <person name="Ezra D."/>
            <person name="Gonzalez J."/>
            <person name="Henrissat B."/>
            <person name="Kuo A."/>
            <person name="Liang C."/>
            <person name="Lipzen A."/>
            <person name="Lutzoni F."/>
            <person name="Magnuson J."/>
            <person name="Mondo S."/>
            <person name="Nolan M."/>
            <person name="Ohm R."/>
            <person name="Pangilinan J."/>
            <person name="Park H.-J."/>
            <person name="Ramirez L."/>
            <person name="Alfaro M."/>
            <person name="Sun H."/>
            <person name="Tritt A."/>
            <person name="Yoshinaga Y."/>
            <person name="Zwiers L.-H."/>
            <person name="Turgeon B."/>
            <person name="Goodwin S."/>
            <person name="Spatafora J."/>
            <person name="Crous P."/>
            <person name="Grigoriev I."/>
        </authorList>
    </citation>
    <scope>NUCLEOTIDE SEQUENCE</scope>
    <source>
        <strain evidence="1">CBS 109.77</strain>
    </source>
</reference>
<evidence type="ECO:0000313" key="1">
    <source>
        <dbReference type="EMBL" id="KAF2792046.1"/>
    </source>
</evidence>
<dbReference type="EMBL" id="MU001988">
    <property type="protein sequence ID" value="KAF2792046.1"/>
    <property type="molecule type" value="Genomic_DNA"/>
</dbReference>
<dbReference type="OrthoDB" id="3780330at2759"/>
<gene>
    <name evidence="1" type="ORF">K505DRAFT_339017</name>
</gene>
<evidence type="ECO:0000313" key="2">
    <source>
        <dbReference type="Proteomes" id="UP000799757"/>
    </source>
</evidence>
<keyword evidence="2" id="KW-1185">Reference proteome</keyword>
<sequence length="305" mass="34788">MSSPISTNTNYSPTFGLVHDHPSILNRLQVDDHSSDQKKLHRWSSRLIFPDLQSNDVYKDVCSSDPRKLSQIAKDAYWQMMSDFFKDPPTHYLSRPKVMTALAVGNEIYLSSSLKGGLFLLHARDMKNPVYSELHQCHVDLQQQFKDNKLTVDHMNSANCVRDLQTQQGEILALYAYFAAHNDDIEGAIDRLRDSHIVTVRVGVNWKRSNKGSPFPYERVVRVNPCGTTDDRFKGNKIVGCFQLLRRFGVIPILEWDLENLPTDARRAQEEFVILDYNRSRMTISHVPISCIKESTATESGLGTS</sequence>
<accession>A0A6A6X6R0</accession>
<proteinExistence type="predicted"/>
<dbReference type="AlphaFoldDB" id="A0A6A6X6R0"/>
<dbReference type="Proteomes" id="UP000799757">
    <property type="component" value="Unassembled WGS sequence"/>
</dbReference>